<evidence type="ECO:0000256" key="1">
    <source>
        <dbReference type="ARBA" id="ARBA00022737"/>
    </source>
</evidence>
<dbReference type="PANTHER" id="PTHR24111:SF4">
    <property type="entry name" value="LEUCINE-RICH REPEAT-CONTAINING PROTEIN 34"/>
    <property type="match status" value="1"/>
</dbReference>
<accession>A0A8D0HFH3</accession>
<dbReference type="GO" id="GO:0010467">
    <property type="term" value="P:gene expression"/>
    <property type="evidence" value="ECO:0007669"/>
    <property type="project" value="Ensembl"/>
</dbReference>
<dbReference type="InterPro" id="IPR001611">
    <property type="entry name" value="Leu-rich_rpt"/>
</dbReference>
<protein>
    <recommendedName>
        <fullName evidence="4">Leucine-rich repeat-containing protein 34</fullName>
    </recommendedName>
</protein>
<dbReference type="Pfam" id="PF13516">
    <property type="entry name" value="LRR_6"/>
    <property type="match status" value="1"/>
</dbReference>
<dbReference type="Proteomes" id="UP000694392">
    <property type="component" value="Unplaced"/>
</dbReference>
<name>A0A8D0HFH3_SPHPU</name>
<keyword evidence="3" id="KW-1185">Reference proteome</keyword>
<reference evidence="2" key="1">
    <citation type="submission" date="2025-08" db="UniProtKB">
        <authorList>
            <consortium name="Ensembl"/>
        </authorList>
    </citation>
    <scope>IDENTIFICATION</scope>
</reference>
<dbReference type="InterPro" id="IPR032675">
    <property type="entry name" value="LRR_dom_sf"/>
</dbReference>
<evidence type="ECO:0000313" key="3">
    <source>
        <dbReference type="Proteomes" id="UP000694392"/>
    </source>
</evidence>
<proteinExistence type="predicted"/>
<dbReference type="Gene3D" id="3.80.10.10">
    <property type="entry name" value="Ribonuclease Inhibitor"/>
    <property type="match status" value="1"/>
</dbReference>
<evidence type="ECO:0008006" key="4">
    <source>
        <dbReference type="Google" id="ProtNLM"/>
    </source>
</evidence>
<dbReference type="GeneTree" id="ENSGT00940000156456"/>
<dbReference type="PANTHER" id="PTHR24111">
    <property type="entry name" value="LEUCINE-RICH REPEAT-CONTAINING PROTEIN 34"/>
    <property type="match status" value="1"/>
</dbReference>
<keyword evidence="1" id="KW-0677">Repeat</keyword>
<dbReference type="InterPro" id="IPR052201">
    <property type="entry name" value="LRR-containing_regulator"/>
</dbReference>
<dbReference type="SUPFAM" id="SSF52047">
    <property type="entry name" value="RNI-like"/>
    <property type="match status" value="1"/>
</dbReference>
<dbReference type="GO" id="GO:0000723">
    <property type="term" value="P:telomere maintenance"/>
    <property type="evidence" value="ECO:0007669"/>
    <property type="project" value="Ensembl"/>
</dbReference>
<dbReference type="SMART" id="SM00368">
    <property type="entry name" value="LRR_RI"/>
    <property type="match status" value="2"/>
</dbReference>
<sequence length="238" mass="26263">AGNNRLVPVQKVTDGDLQLLDLIKRILNFDDFLFQDNSALRYLNLMFNDIGTKGADLIAKALHVSIDPSALATASSLVLNLPIGNINALIRKINQKKLFSLIRPSILLAHNSALCELVELTCLLCLFTRLAVVSNSISGKGLLALSESMKTNLVLSNIYIWGNKFDEATCKAFANLLKTGRLKPNCTDVDPYEVDGHIYFAELSHGLKRHYYWTPSYGKADNKDANASLAIRAVTEQL</sequence>
<dbReference type="Ensembl" id="ENSSPUT00000019734.1">
    <property type="protein sequence ID" value="ENSSPUP00000018522.1"/>
    <property type="gene ID" value="ENSSPUG00000014305.1"/>
</dbReference>
<evidence type="ECO:0000313" key="2">
    <source>
        <dbReference type="Ensembl" id="ENSSPUP00000018522.1"/>
    </source>
</evidence>
<dbReference type="AlphaFoldDB" id="A0A8D0HFH3"/>
<reference evidence="2" key="2">
    <citation type="submission" date="2025-09" db="UniProtKB">
        <authorList>
            <consortium name="Ensembl"/>
        </authorList>
    </citation>
    <scope>IDENTIFICATION</scope>
</reference>
<organism evidence="2 3">
    <name type="scientific">Sphenodon punctatus</name>
    <name type="common">Tuatara</name>
    <name type="synonym">Hatteria punctata</name>
    <dbReference type="NCBI Taxonomy" id="8508"/>
    <lineage>
        <taxon>Eukaryota</taxon>
        <taxon>Metazoa</taxon>
        <taxon>Chordata</taxon>
        <taxon>Craniata</taxon>
        <taxon>Vertebrata</taxon>
        <taxon>Euteleostomi</taxon>
        <taxon>Lepidosauria</taxon>
        <taxon>Sphenodontia</taxon>
        <taxon>Sphenodontidae</taxon>
        <taxon>Sphenodon</taxon>
    </lineage>
</organism>